<keyword evidence="6 7" id="KW-0472">Membrane</keyword>
<evidence type="ECO:0000256" key="2">
    <source>
        <dbReference type="ARBA" id="ARBA00006464"/>
    </source>
</evidence>
<evidence type="ECO:0000256" key="4">
    <source>
        <dbReference type="ARBA" id="ARBA00022692"/>
    </source>
</evidence>
<dbReference type="Pfam" id="PF02397">
    <property type="entry name" value="Bac_transf"/>
    <property type="match status" value="1"/>
</dbReference>
<dbReference type="AlphaFoldDB" id="A0A0S7WIT8"/>
<sequence length="463" mass="53473">MVSKRASPLLTLLPLVNDSLLIVLSFILAYWVRFKSGWIPVDKGIPPFSYYLFSSFFPMGVWVLLFYLFDLYRLGKNFPFPEELYRVLKSAVIGTFVILTPTFFLRPFSYSRFVFLLACFLAFLLISCGRLALRLLRLRYYRKGYYLKRIAIVGNEDFKLIRKAIGDHSSLGYELVGTISDKESPSDQYLGRVKEIPDIVRREGIDILLMTFPLHSKSKASRIIEKCRELNVDFLFIPDLFEMVTSRVDFYELNGIPLIRLVRDPVTETYKIFKRVVDATLAFGLLLVSLPISIATAILVKLTSRGPIIYEQKRVGKEGKVFTLYKFRTMYQDAEKHTGPVWAEKNDPRVTWIGGRLRKSRLDEIPQILNVLKGDMSIVGPRPERPYFVEKLRNRIPNYTERLRVKPGLTGLAQVNHKYDISLDDVKTKLEYDLVYINRISLPLDLKILLKTAGVMLSRKGAH</sequence>
<comment type="subcellular location">
    <subcellularLocation>
        <location evidence="1">Membrane</location>
        <topology evidence="1">Multi-pass membrane protein</topology>
    </subcellularLocation>
</comment>
<evidence type="ECO:0000256" key="7">
    <source>
        <dbReference type="SAM" id="Phobius"/>
    </source>
</evidence>
<proteinExistence type="inferred from homology"/>
<feature type="transmembrane region" description="Helical" evidence="7">
    <location>
        <begin position="110"/>
        <end position="133"/>
    </location>
</feature>
<comment type="caution">
    <text evidence="9">The sequence shown here is derived from an EMBL/GenBank/DDBJ whole genome shotgun (WGS) entry which is preliminary data.</text>
</comment>
<evidence type="ECO:0000256" key="5">
    <source>
        <dbReference type="ARBA" id="ARBA00022989"/>
    </source>
</evidence>
<evidence type="ECO:0000313" key="9">
    <source>
        <dbReference type="EMBL" id="KPJ50075.1"/>
    </source>
</evidence>
<evidence type="ECO:0000256" key="3">
    <source>
        <dbReference type="ARBA" id="ARBA00022679"/>
    </source>
</evidence>
<keyword evidence="3" id="KW-0808">Transferase</keyword>
<evidence type="ECO:0000256" key="1">
    <source>
        <dbReference type="ARBA" id="ARBA00004141"/>
    </source>
</evidence>
<dbReference type="GO" id="GO:0016780">
    <property type="term" value="F:phosphotransferase activity, for other substituted phosphate groups"/>
    <property type="evidence" value="ECO:0007669"/>
    <property type="project" value="TreeGrafter"/>
</dbReference>
<reference evidence="9 10" key="1">
    <citation type="journal article" date="2015" name="Microbiome">
        <title>Genomic resolution of linkages in carbon, nitrogen, and sulfur cycling among widespread estuary sediment bacteria.</title>
        <authorList>
            <person name="Baker B.J."/>
            <person name="Lazar C.S."/>
            <person name="Teske A.P."/>
            <person name="Dick G.J."/>
        </authorList>
    </citation>
    <scope>NUCLEOTIDE SEQUENCE [LARGE SCALE GENOMIC DNA]</scope>
    <source>
        <strain evidence="9">DG_26</strain>
    </source>
</reference>
<dbReference type="Gene3D" id="3.40.50.720">
    <property type="entry name" value="NAD(P)-binding Rossmann-like Domain"/>
    <property type="match status" value="1"/>
</dbReference>
<dbReference type="Proteomes" id="UP000051124">
    <property type="component" value="Unassembled WGS sequence"/>
</dbReference>
<dbReference type="GO" id="GO:0016020">
    <property type="term" value="C:membrane"/>
    <property type="evidence" value="ECO:0007669"/>
    <property type="project" value="UniProtKB-SubCell"/>
</dbReference>
<name>A0A0S7WIT8_UNCT6</name>
<feature type="domain" description="Bacterial sugar transferase" evidence="8">
    <location>
        <begin position="274"/>
        <end position="457"/>
    </location>
</feature>
<feature type="transmembrane region" description="Helical" evidence="7">
    <location>
        <begin position="84"/>
        <end position="104"/>
    </location>
</feature>
<comment type="similarity">
    <text evidence="2">Belongs to the bacterial sugar transferase family.</text>
</comment>
<dbReference type="PANTHER" id="PTHR30576:SF0">
    <property type="entry name" value="UNDECAPRENYL-PHOSPHATE N-ACETYLGALACTOSAMINYL 1-PHOSPHATE TRANSFERASE-RELATED"/>
    <property type="match status" value="1"/>
</dbReference>
<dbReference type="PANTHER" id="PTHR30576">
    <property type="entry name" value="COLANIC BIOSYNTHESIS UDP-GLUCOSE LIPID CARRIER TRANSFERASE"/>
    <property type="match status" value="1"/>
</dbReference>
<evidence type="ECO:0000313" key="10">
    <source>
        <dbReference type="Proteomes" id="UP000051124"/>
    </source>
</evidence>
<accession>A0A0S7WIT8</accession>
<protein>
    <recommendedName>
        <fullName evidence="8">Bacterial sugar transferase domain-containing protein</fullName>
    </recommendedName>
</protein>
<dbReference type="NCBIfam" id="TIGR03025">
    <property type="entry name" value="EPS_sugtrans"/>
    <property type="match status" value="1"/>
</dbReference>
<feature type="transmembrane region" description="Helical" evidence="7">
    <location>
        <begin position="51"/>
        <end position="72"/>
    </location>
</feature>
<gene>
    <name evidence="9" type="ORF">AMJ40_03790</name>
</gene>
<feature type="transmembrane region" description="Helical" evidence="7">
    <location>
        <begin position="279"/>
        <end position="300"/>
    </location>
</feature>
<dbReference type="InterPro" id="IPR003362">
    <property type="entry name" value="Bact_transf"/>
</dbReference>
<feature type="transmembrane region" description="Helical" evidence="7">
    <location>
        <begin position="12"/>
        <end position="31"/>
    </location>
</feature>
<organism evidence="9 10">
    <name type="scientific">candidate division TA06 bacterium DG_26</name>
    <dbReference type="NCBI Taxonomy" id="1703771"/>
    <lineage>
        <taxon>Bacteria</taxon>
        <taxon>Bacteria division TA06</taxon>
    </lineage>
</organism>
<dbReference type="EMBL" id="LIZT01000031">
    <property type="protein sequence ID" value="KPJ50075.1"/>
    <property type="molecule type" value="Genomic_DNA"/>
</dbReference>
<keyword evidence="5 7" id="KW-1133">Transmembrane helix</keyword>
<evidence type="ECO:0000259" key="8">
    <source>
        <dbReference type="Pfam" id="PF02397"/>
    </source>
</evidence>
<dbReference type="InterPro" id="IPR017475">
    <property type="entry name" value="EPS_sugar_tfrase"/>
</dbReference>
<dbReference type="Pfam" id="PF13727">
    <property type="entry name" value="CoA_binding_3"/>
    <property type="match status" value="1"/>
</dbReference>
<keyword evidence="4 7" id="KW-0812">Transmembrane</keyword>
<evidence type="ECO:0000256" key="6">
    <source>
        <dbReference type="ARBA" id="ARBA00023136"/>
    </source>
</evidence>